<keyword evidence="4 7" id="KW-0378">Hydrolase</keyword>
<dbReference type="GO" id="GO:0004564">
    <property type="term" value="F:beta-fructofuranosidase activity"/>
    <property type="evidence" value="ECO:0007669"/>
    <property type="project" value="UniProtKB-EC"/>
</dbReference>
<dbReference type="EMBL" id="ML735341">
    <property type="protein sequence ID" value="KAE8385235.1"/>
    <property type="molecule type" value="Genomic_DNA"/>
</dbReference>
<dbReference type="AlphaFoldDB" id="A0A5N7BTR9"/>
<keyword evidence="3" id="KW-0732">Signal</keyword>
<name>A0A5N7BTR9_PETAA</name>
<dbReference type="SMART" id="SM00640">
    <property type="entry name" value="Glyco_32"/>
    <property type="match status" value="1"/>
</dbReference>
<comment type="similarity">
    <text evidence="1">Belongs to the glycosyl hydrolase 32 family.</text>
</comment>
<evidence type="ECO:0000313" key="7">
    <source>
        <dbReference type="EMBL" id="KAE8385235.1"/>
    </source>
</evidence>
<dbReference type="PANTHER" id="PTHR43101:SF1">
    <property type="entry name" value="BETA-FRUCTOSIDASE"/>
    <property type="match status" value="1"/>
</dbReference>
<evidence type="ECO:0000256" key="1">
    <source>
        <dbReference type="ARBA" id="ARBA00009902"/>
    </source>
</evidence>
<dbReference type="Pfam" id="PF00251">
    <property type="entry name" value="Glyco_hydro_32N"/>
    <property type="match status" value="1"/>
</dbReference>
<evidence type="ECO:0000256" key="4">
    <source>
        <dbReference type="ARBA" id="ARBA00022801"/>
    </source>
</evidence>
<evidence type="ECO:0000256" key="5">
    <source>
        <dbReference type="ARBA" id="ARBA00023295"/>
    </source>
</evidence>
<dbReference type="PANTHER" id="PTHR43101">
    <property type="entry name" value="BETA-FRUCTOSIDASE"/>
    <property type="match status" value="1"/>
</dbReference>
<reference evidence="7" key="1">
    <citation type="submission" date="2019-04" db="EMBL/GenBank/DDBJ databases">
        <title>Friends and foes A comparative genomics studyof 23 Aspergillus species from section Flavi.</title>
        <authorList>
            <consortium name="DOE Joint Genome Institute"/>
            <person name="Kjaerbolling I."/>
            <person name="Vesth T."/>
            <person name="Frisvad J.C."/>
            <person name="Nybo J.L."/>
            <person name="Theobald S."/>
            <person name="Kildgaard S."/>
            <person name="Isbrandt T."/>
            <person name="Kuo A."/>
            <person name="Sato A."/>
            <person name="Lyhne E.K."/>
            <person name="Kogle M.E."/>
            <person name="Wiebenga A."/>
            <person name="Kun R.S."/>
            <person name="Lubbers R.J."/>
            <person name="Makela M.R."/>
            <person name="Barry K."/>
            <person name="Chovatia M."/>
            <person name="Clum A."/>
            <person name="Daum C."/>
            <person name="Haridas S."/>
            <person name="He G."/>
            <person name="LaButti K."/>
            <person name="Lipzen A."/>
            <person name="Mondo S."/>
            <person name="Riley R."/>
            <person name="Salamov A."/>
            <person name="Simmons B.A."/>
            <person name="Magnuson J.K."/>
            <person name="Henrissat B."/>
            <person name="Mortensen U.H."/>
            <person name="Larsen T.O."/>
            <person name="Devries R.P."/>
            <person name="Grigoriev I.V."/>
            <person name="Machida M."/>
            <person name="Baker S.E."/>
            <person name="Andersen M.R."/>
        </authorList>
    </citation>
    <scope>NUCLEOTIDE SEQUENCE [LARGE SCALE GENOMIC DNA]</scope>
    <source>
        <strain evidence="7">IBT 14317</strain>
    </source>
</reference>
<dbReference type="InterPro" id="IPR001362">
    <property type="entry name" value="Glyco_hydro_32"/>
</dbReference>
<gene>
    <name evidence="7" type="ORF">BDV23DRAFT_188478</name>
</gene>
<evidence type="ECO:0000259" key="6">
    <source>
        <dbReference type="Pfam" id="PF00251"/>
    </source>
</evidence>
<dbReference type="Gene3D" id="2.115.10.20">
    <property type="entry name" value="Glycosyl hydrolase domain, family 43"/>
    <property type="match status" value="1"/>
</dbReference>
<organism evidence="7">
    <name type="scientific">Petromyces alliaceus</name>
    <name type="common">Aspergillus alliaceus</name>
    <dbReference type="NCBI Taxonomy" id="209559"/>
    <lineage>
        <taxon>Eukaryota</taxon>
        <taxon>Fungi</taxon>
        <taxon>Dikarya</taxon>
        <taxon>Ascomycota</taxon>
        <taxon>Pezizomycotina</taxon>
        <taxon>Eurotiomycetes</taxon>
        <taxon>Eurotiomycetidae</taxon>
        <taxon>Eurotiales</taxon>
        <taxon>Aspergillaceae</taxon>
        <taxon>Aspergillus</taxon>
        <taxon>Aspergillus subgen. Circumdati</taxon>
    </lineage>
</organism>
<proteinExistence type="inferred from homology"/>
<dbReference type="InterPro" id="IPR013148">
    <property type="entry name" value="Glyco_hydro_32_N"/>
</dbReference>
<dbReference type="OrthoDB" id="202537at2759"/>
<accession>A0A5N7BTR9</accession>
<dbReference type="CDD" id="cd08995">
    <property type="entry name" value="GH32_EcAec43-like"/>
    <property type="match status" value="1"/>
</dbReference>
<dbReference type="InterPro" id="IPR023296">
    <property type="entry name" value="Glyco_hydro_beta-prop_sf"/>
</dbReference>
<dbReference type="SUPFAM" id="SSF75005">
    <property type="entry name" value="Arabinanase/levansucrase/invertase"/>
    <property type="match status" value="1"/>
</dbReference>
<dbReference type="GO" id="GO:0005975">
    <property type="term" value="P:carbohydrate metabolic process"/>
    <property type="evidence" value="ECO:0007669"/>
    <property type="project" value="InterPro"/>
</dbReference>
<evidence type="ECO:0000256" key="3">
    <source>
        <dbReference type="ARBA" id="ARBA00022729"/>
    </source>
</evidence>
<keyword evidence="5" id="KW-0326">Glycosidase</keyword>
<evidence type="ECO:0000256" key="2">
    <source>
        <dbReference type="ARBA" id="ARBA00012758"/>
    </source>
</evidence>
<protein>
    <recommendedName>
        <fullName evidence="2">beta-fructofuranosidase</fullName>
        <ecNumber evidence="2">3.2.1.26</ecNumber>
    </recommendedName>
</protein>
<dbReference type="InterPro" id="IPR051214">
    <property type="entry name" value="GH32_Enzymes"/>
</dbReference>
<dbReference type="Proteomes" id="UP000326877">
    <property type="component" value="Unassembled WGS sequence"/>
</dbReference>
<dbReference type="EC" id="3.2.1.26" evidence="2"/>
<sequence>MQTPGMLLSLPFAPIQVNFPQISAKHLSFNMVSFSALSPLSSRQPTQNQGSADVTPILVNDTYHLFHLTSPPYPVHRPERRRSYWSHLRSKNLVRWSRDNSPAIAVDNESVNHDASGSWTGSAVIGPDGNMHIFYTAYNLSQDGKQVIIHAASSDMEGSSFVKFQEPISISTDSTENLASFDDGDFRDPYVLFNEYEQQYWMLVATRLSHGPYWTRGCLALLKSTNLSTWNLEPEPFFAPNDVFRPECPELFSLPNGKWYLVYSRLSSPHAGTVYRMSDSLYGPFRKPKDGSSGRWDGRRWYATRSCPKAGDPSKRVYFGRIADRCDSDQKWTWGGDMAYPRQVSATADGSLRIEPVEEILSEFFRSEPVFQRSYVKLNSHGAVKKHFLYPSSADNGLPTLMSFKFSSSDVASFGVLFHVDYDLSGYWLRFSPTQTGSGRPIFTISLSLCPPSQDEHWSDQYRLYLPPQEVDGHELVRHDNVSIEQNEPVKFLMVGDTLEVFVGGRAISYRFQPNRHGAKGGNLRYGLFVDDGEVIFTSFFSVVSNILSP</sequence>
<feature type="domain" description="Glycosyl hydrolase family 32 N-terminal" evidence="6">
    <location>
        <begin position="56"/>
        <end position="355"/>
    </location>
</feature>